<gene>
    <name evidence="1" type="ORF">IMCC12053_611</name>
</gene>
<dbReference type="Proteomes" id="UP000064920">
    <property type="component" value="Chromosome"/>
</dbReference>
<accession>A0A0N9ZML6</accession>
<protein>
    <submittedName>
        <fullName evidence="1">Uncharacterized protein</fullName>
    </submittedName>
</protein>
<evidence type="ECO:0000313" key="1">
    <source>
        <dbReference type="EMBL" id="ALI54559.1"/>
    </source>
</evidence>
<proteinExistence type="predicted"/>
<dbReference type="AlphaFoldDB" id="A0A0N9ZML6"/>
<dbReference type="EMBL" id="CP012023">
    <property type="protein sequence ID" value="ALI54559.1"/>
    <property type="molecule type" value="Genomic_DNA"/>
</dbReference>
<sequence>MDGAMDGAMDGEVEGARWTCSDRTARQINAISLCGGRARRQ</sequence>
<keyword evidence="2" id="KW-1185">Reference proteome</keyword>
<dbReference type="KEGG" id="cmar:IMCC12053_611"/>
<organism evidence="1 2">
    <name type="scientific">Celeribacter marinus</name>
    <dbReference type="NCBI Taxonomy" id="1397108"/>
    <lineage>
        <taxon>Bacteria</taxon>
        <taxon>Pseudomonadati</taxon>
        <taxon>Pseudomonadota</taxon>
        <taxon>Alphaproteobacteria</taxon>
        <taxon>Rhodobacterales</taxon>
        <taxon>Roseobacteraceae</taxon>
        <taxon>Celeribacter</taxon>
    </lineage>
</organism>
<name>A0A0N9ZML6_9RHOB</name>
<reference evidence="1 2" key="1">
    <citation type="submission" date="2015-05" db="EMBL/GenBank/DDBJ databases">
        <authorList>
            <person name="Wang D.B."/>
            <person name="Wang M."/>
        </authorList>
    </citation>
    <scope>NUCLEOTIDE SEQUENCE [LARGE SCALE GENOMIC DNA]</scope>
    <source>
        <strain evidence="1 2">IMCC 12053</strain>
    </source>
</reference>
<evidence type="ECO:0000313" key="2">
    <source>
        <dbReference type="Proteomes" id="UP000064920"/>
    </source>
</evidence>